<sequence>MRFEYAIIVKSKTRLETLIERFNTKAQAKFYIERLGGNFEEYEIEDEIFKNSLNSLQTQLSKVIKNKTIDRQFVSSYIFSEKNLIIVIGQDGLVANTAKYSKNLPIVAVNPDTDRYDGILLPFNTSNFIQGVENVITNDYSAKVMRFAEAKLNDGQRLLAFNDLFIGASSHVSARYKISFKDKTEQQSSSGIIISTPAGSTGWLSSIFNMAYGVTGLFEKNLTPKQPKLRENDLLFAVREPFKSIQTQVEMTAGVIRNNRLTVESYMPNNGIIFSDGVEKDFLNFNSGSIASIGIAKETAQLVKKDTP</sequence>
<reference evidence="2" key="1">
    <citation type="journal article" date="2019" name="Int. J. Syst. Evol. Microbiol.">
        <title>The Global Catalogue of Microorganisms (GCM) 10K type strain sequencing project: providing services to taxonomists for standard genome sequencing and annotation.</title>
        <authorList>
            <consortium name="The Broad Institute Genomics Platform"/>
            <consortium name="The Broad Institute Genome Sequencing Center for Infectious Disease"/>
            <person name="Wu L."/>
            <person name="Ma J."/>
        </authorList>
    </citation>
    <scope>NUCLEOTIDE SEQUENCE [LARGE SCALE GENOMIC DNA]</scope>
    <source>
        <strain evidence="2">CCUG 60898</strain>
    </source>
</reference>
<dbReference type="InterPro" id="IPR017437">
    <property type="entry name" value="ATP-NAD_kinase_PpnK-typ_C"/>
</dbReference>
<accession>A0ABW3IAY4</accession>
<dbReference type="GO" id="GO:0016301">
    <property type="term" value="F:kinase activity"/>
    <property type="evidence" value="ECO:0007669"/>
    <property type="project" value="UniProtKB-KW"/>
</dbReference>
<protein>
    <submittedName>
        <fullName evidence="1">Sugar kinase</fullName>
    </submittedName>
</protein>
<evidence type="ECO:0000313" key="2">
    <source>
        <dbReference type="Proteomes" id="UP001597100"/>
    </source>
</evidence>
<organism evidence="1 2">
    <name type="scientific">Salinimicrobium gaetbulicola</name>
    <dbReference type="NCBI Taxonomy" id="999702"/>
    <lineage>
        <taxon>Bacteria</taxon>
        <taxon>Pseudomonadati</taxon>
        <taxon>Bacteroidota</taxon>
        <taxon>Flavobacteriia</taxon>
        <taxon>Flavobacteriales</taxon>
        <taxon>Flavobacteriaceae</taxon>
        <taxon>Salinimicrobium</taxon>
    </lineage>
</organism>
<dbReference type="PANTHER" id="PTHR13158">
    <property type="match status" value="1"/>
</dbReference>
<keyword evidence="1" id="KW-0418">Kinase</keyword>
<dbReference type="SUPFAM" id="SSF111331">
    <property type="entry name" value="NAD kinase/diacylglycerol kinase-like"/>
    <property type="match status" value="1"/>
</dbReference>
<dbReference type="PANTHER" id="PTHR13158:SF5">
    <property type="entry name" value="NAD KINASE 2, MITOCHONDRIAL"/>
    <property type="match status" value="1"/>
</dbReference>
<gene>
    <name evidence="1" type="ORF">ACFQ1G_00540</name>
</gene>
<dbReference type="EMBL" id="JBHTJP010000002">
    <property type="protein sequence ID" value="MFD0975266.1"/>
    <property type="molecule type" value="Genomic_DNA"/>
</dbReference>
<dbReference type="RefSeq" id="WP_380736277.1">
    <property type="nucleotide sequence ID" value="NZ_JBHTJP010000002.1"/>
</dbReference>
<keyword evidence="2" id="KW-1185">Reference proteome</keyword>
<name>A0ABW3IAY4_9FLAO</name>
<dbReference type="InterPro" id="IPR016064">
    <property type="entry name" value="NAD/diacylglycerol_kinase_sf"/>
</dbReference>
<keyword evidence="1" id="KW-0808">Transferase</keyword>
<dbReference type="Proteomes" id="UP001597100">
    <property type="component" value="Unassembled WGS sequence"/>
</dbReference>
<comment type="caution">
    <text evidence="1">The sequence shown here is derived from an EMBL/GenBank/DDBJ whole genome shotgun (WGS) entry which is preliminary data.</text>
</comment>
<evidence type="ECO:0000313" key="1">
    <source>
        <dbReference type="EMBL" id="MFD0975266.1"/>
    </source>
</evidence>
<dbReference type="Gene3D" id="2.60.200.30">
    <property type="entry name" value="Probable inorganic polyphosphate/atp-NAD kinase, domain 2"/>
    <property type="match status" value="1"/>
</dbReference>
<proteinExistence type="predicted"/>